<evidence type="ECO:0000256" key="4">
    <source>
        <dbReference type="ARBA" id="ARBA00022840"/>
    </source>
</evidence>
<dbReference type="OrthoDB" id="271303at2759"/>
<keyword evidence="3" id="KW-0418">Kinase</keyword>
<evidence type="ECO:0000313" key="10">
    <source>
        <dbReference type="Proteomes" id="UP000825935"/>
    </source>
</evidence>
<feature type="domain" description="GHMP kinase C-terminal" evidence="8">
    <location>
        <begin position="943"/>
        <end position="1017"/>
    </location>
</feature>
<feature type="domain" description="GDP-fucose pyrophosphorylase" evidence="7">
    <location>
        <begin position="115"/>
        <end position="523"/>
    </location>
</feature>
<evidence type="ECO:0000256" key="2">
    <source>
        <dbReference type="ARBA" id="ARBA00022741"/>
    </source>
</evidence>
<dbReference type="Proteomes" id="UP000825935">
    <property type="component" value="Chromosome 21"/>
</dbReference>
<evidence type="ECO:0000259" key="8">
    <source>
        <dbReference type="Pfam" id="PF08544"/>
    </source>
</evidence>
<proteinExistence type="inferred from homology"/>
<evidence type="ECO:0000259" key="7">
    <source>
        <dbReference type="Pfam" id="PF07959"/>
    </source>
</evidence>
<dbReference type="PANTHER" id="PTHR32463:SF0">
    <property type="entry name" value="L-FUCOSE KINASE"/>
    <property type="match status" value="1"/>
</dbReference>
<keyword evidence="10" id="KW-1185">Reference proteome</keyword>
<keyword evidence="4" id="KW-0067">ATP-binding</keyword>
<reference evidence="9" key="1">
    <citation type="submission" date="2021-08" db="EMBL/GenBank/DDBJ databases">
        <title>WGS assembly of Ceratopteris richardii.</title>
        <authorList>
            <person name="Marchant D.B."/>
            <person name="Chen G."/>
            <person name="Jenkins J."/>
            <person name="Shu S."/>
            <person name="Leebens-Mack J."/>
            <person name="Grimwood J."/>
            <person name="Schmutz J."/>
            <person name="Soltis P."/>
            <person name="Soltis D."/>
            <person name="Chen Z.-H."/>
        </authorList>
    </citation>
    <scope>NUCLEOTIDE SEQUENCE</scope>
    <source>
        <strain evidence="9">Whitten #5841</strain>
        <tissue evidence="9">Leaf</tissue>
    </source>
</reference>
<keyword evidence="2" id="KW-0547">Nucleotide-binding</keyword>
<dbReference type="OMA" id="QRWREAW"/>
<dbReference type="Pfam" id="PF00288">
    <property type="entry name" value="GHMP_kinases_N"/>
    <property type="match status" value="1"/>
</dbReference>
<protein>
    <submittedName>
        <fullName evidence="9">Uncharacterized protein</fullName>
    </submittedName>
</protein>
<dbReference type="Pfam" id="PF08544">
    <property type="entry name" value="GHMP_kinases_C"/>
    <property type="match status" value="1"/>
</dbReference>
<keyword evidence="1" id="KW-0808">Transferase</keyword>
<dbReference type="PANTHER" id="PTHR32463">
    <property type="entry name" value="L-FUCOSE KINASE"/>
    <property type="match status" value="1"/>
</dbReference>
<dbReference type="GO" id="GO:0005524">
    <property type="term" value="F:ATP binding"/>
    <property type="evidence" value="ECO:0007669"/>
    <property type="project" value="UniProtKB-KW"/>
</dbReference>
<dbReference type="GO" id="GO:0050201">
    <property type="term" value="F:fucokinase activity"/>
    <property type="evidence" value="ECO:0007669"/>
    <property type="project" value="TreeGrafter"/>
</dbReference>
<dbReference type="InterPro" id="IPR012887">
    <property type="entry name" value="GDP_fucose_pyrophosphorylase"/>
</dbReference>
<dbReference type="InterPro" id="IPR036554">
    <property type="entry name" value="GHMP_kinase_C_sf"/>
</dbReference>
<feature type="domain" description="GHMP kinase N-terminal" evidence="6">
    <location>
        <begin position="789"/>
        <end position="864"/>
    </location>
</feature>
<dbReference type="SUPFAM" id="SSF54211">
    <property type="entry name" value="Ribosomal protein S5 domain 2-like"/>
    <property type="match status" value="1"/>
</dbReference>
<dbReference type="SUPFAM" id="SSF55060">
    <property type="entry name" value="GHMP Kinase, C-terminal domain"/>
    <property type="match status" value="1"/>
</dbReference>
<gene>
    <name evidence="9" type="ORF">KP509_21G086500</name>
</gene>
<evidence type="ECO:0000256" key="5">
    <source>
        <dbReference type="ARBA" id="ARBA00038121"/>
    </source>
</evidence>
<evidence type="ECO:0000256" key="1">
    <source>
        <dbReference type="ARBA" id="ARBA00022679"/>
    </source>
</evidence>
<dbReference type="InterPro" id="IPR013750">
    <property type="entry name" value="GHMP_kinase_C_dom"/>
</dbReference>
<dbReference type="AlphaFoldDB" id="A0A8T2SE01"/>
<accession>A0A8T2SE01</accession>
<dbReference type="InterPro" id="IPR011004">
    <property type="entry name" value="Trimer_LpxA-like_sf"/>
</dbReference>
<dbReference type="SUPFAM" id="SSF51161">
    <property type="entry name" value="Trimeric LpxA-like enzymes"/>
    <property type="match status" value="1"/>
</dbReference>
<sequence>MAMSREDNVPTILSRAVYNLRLSVRCPERVPTWDVILLTAASPQQAALYQWHLDRAKQRGTISQSALALAVPDPDGIRIGSGGATLHALRAIVQNIFGVESLLENSSLTQASDSQKFQSMKVLLVHAGGDSKRVPWANPIGKAFLPLPSLVTDDTNSEGYSLFDYILAVSSYVPQGFGKQGGLFLMTGDVLPCYDFSHFSSPNDGVCIVVVPAPSDVAANHGVVLTSPAEMCGETFQQVIDLLQKPSYESLMARGALSANNTVLLDSGIFSVRGKAWENLIKLSIEDPDPVLMLLEQKQEVSFYEEIAAAWVPSQHEWLSNRPLGRKLLDALSFHCLISYCAHNLTFLHFGTSMEVLSHITSYFGGKTTFCRSNLDMGDSHVVRASSGSVIASDITGTVHVGDQSLIYNCTLKDGVHIGRRCIILGIDSESLTTVQGGGLSLVVPDQHCLWEVPLIDSNSRVTLCCSIQDNPKVSIHELGKFCGKQWEDVFNHLGVGGDDLWLQTISSKERNLWNASLFPVVSAGKGIIFAMWLMGLLPDHDNLVSEWRTCKRMSLAELHGFIDFQKLHEEFKTRKGKISLQLADASIKCGSLHQDLSNLCMEILEGLDAGKDACEDLLTLYLNPKFDAFKVPQSRTYQAGADLYCALGDVENAAAFERKAWDAVAKETAIAVEPSGGIYAMHFSHVFQRRRVKVELPARVDFAGGWSDTPPWSLEQLGTVLNMAILLEGCAPIGVELEVTGGTGVCIADDAGHHICIKDPAMLHPPYEHADPFRLVKSALVVTGLASSTNLLCTGISIKTWANVPRGSGLGTSSILAAAVVRAIYQAIGADDASEKVSSAVLLLEQLMGTGGGWQDQVGALYPGIKCTSGSPGNSLSLKVEPVSLCPQTRRELEKRLIIFFTGQVRLAHNVLRTVVRRYLQRDPVLISSIKNLVSLANYGREALESGHLNEFGRILLDVWLIHQELDPFCSNEDVDRIFKHVHAYSQGYKLVGAGGGGFGLLIANDEESALIVKEVLTGLSVRVYGWSISE</sequence>
<dbReference type="PRINTS" id="PR00959">
    <property type="entry name" value="MEVGALKINASE"/>
</dbReference>
<dbReference type="InterPro" id="IPR006204">
    <property type="entry name" value="GHMP_kinase_N_dom"/>
</dbReference>
<comment type="similarity">
    <text evidence="5">Belongs to the GHMP kinase family.</text>
</comment>
<dbReference type="InterPro" id="IPR020568">
    <property type="entry name" value="Ribosomal_Su5_D2-typ_SF"/>
</dbReference>
<evidence type="ECO:0000256" key="3">
    <source>
        <dbReference type="ARBA" id="ARBA00022777"/>
    </source>
</evidence>
<organism evidence="9 10">
    <name type="scientific">Ceratopteris richardii</name>
    <name type="common">Triangle waterfern</name>
    <dbReference type="NCBI Taxonomy" id="49495"/>
    <lineage>
        <taxon>Eukaryota</taxon>
        <taxon>Viridiplantae</taxon>
        <taxon>Streptophyta</taxon>
        <taxon>Embryophyta</taxon>
        <taxon>Tracheophyta</taxon>
        <taxon>Polypodiopsida</taxon>
        <taxon>Polypodiidae</taxon>
        <taxon>Polypodiales</taxon>
        <taxon>Pteridineae</taxon>
        <taxon>Pteridaceae</taxon>
        <taxon>Parkerioideae</taxon>
        <taxon>Ceratopteris</taxon>
    </lineage>
</organism>
<dbReference type="EMBL" id="CM035426">
    <property type="protein sequence ID" value="KAH7316280.1"/>
    <property type="molecule type" value="Genomic_DNA"/>
</dbReference>
<name>A0A8T2SE01_CERRI</name>
<dbReference type="GO" id="GO:0042352">
    <property type="term" value="P:GDP-L-fucose salvage"/>
    <property type="evidence" value="ECO:0007669"/>
    <property type="project" value="TreeGrafter"/>
</dbReference>
<evidence type="ECO:0000259" key="6">
    <source>
        <dbReference type="Pfam" id="PF00288"/>
    </source>
</evidence>
<dbReference type="Pfam" id="PF07959">
    <property type="entry name" value="Fucose_pyrophosphorylase"/>
    <property type="match status" value="1"/>
</dbReference>
<evidence type="ECO:0000313" key="9">
    <source>
        <dbReference type="EMBL" id="KAH7316280.1"/>
    </source>
</evidence>
<comment type="caution">
    <text evidence="9">The sequence shown here is derived from an EMBL/GenBank/DDBJ whole genome shotgun (WGS) entry which is preliminary data.</text>
</comment>
<dbReference type="InterPro" id="IPR052203">
    <property type="entry name" value="GHMP_Kinase-Related"/>
</dbReference>
<dbReference type="Gene3D" id="3.30.230.120">
    <property type="match status" value="1"/>
</dbReference>